<evidence type="ECO:0000313" key="2">
    <source>
        <dbReference type="Proteomes" id="UP000298337"/>
    </source>
</evidence>
<proteinExistence type="predicted"/>
<name>A0A4Z0P291_9BACT</name>
<sequence length="165" mass="18987">MDANKDPTAESYWTAVGNIIRERPYGPGGAEIRYGTKHFAPGTKVYIIDWYPGMCQSIVVVGLHRKSKRLITISIDVRLVENLRPKVCYNPTAIAKFKEHYRPIPPCNNSRIDSLTKELAETMCQAIPHWQQNYKTKFVESSPMANEESDKTQGFLARLWSFFRF</sequence>
<dbReference type="EMBL" id="SRLA01000005">
    <property type="protein sequence ID" value="TGE04880.1"/>
    <property type="molecule type" value="Genomic_DNA"/>
</dbReference>
<keyword evidence="2" id="KW-1185">Reference proteome</keyword>
<comment type="caution">
    <text evidence="1">The sequence shown here is derived from an EMBL/GenBank/DDBJ whole genome shotgun (WGS) entry which is preliminary data.</text>
</comment>
<dbReference type="OrthoDB" id="679907at2"/>
<accession>A0A4Z0P291</accession>
<evidence type="ECO:0000313" key="1">
    <source>
        <dbReference type="EMBL" id="TGE04880.1"/>
    </source>
</evidence>
<protein>
    <submittedName>
        <fullName evidence="1">Uncharacterized protein</fullName>
    </submittedName>
</protein>
<dbReference type="AlphaFoldDB" id="A0A4Z0P291"/>
<dbReference type="RefSeq" id="WP_135436340.1">
    <property type="nucleotide sequence ID" value="NZ_SRLA01000005.1"/>
</dbReference>
<organism evidence="1 2">
    <name type="scientific">Hymenobacter fodinae</name>
    <dbReference type="NCBI Taxonomy" id="2510796"/>
    <lineage>
        <taxon>Bacteria</taxon>
        <taxon>Pseudomonadati</taxon>
        <taxon>Bacteroidota</taxon>
        <taxon>Cytophagia</taxon>
        <taxon>Cytophagales</taxon>
        <taxon>Hymenobacteraceae</taxon>
        <taxon>Hymenobacter</taxon>
    </lineage>
</organism>
<dbReference type="Proteomes" id="UP000298337">
    <property type="component" value="Unassembled WGS sequence"/>
</dbReference>
<reference evidence="1 2" key="1">
    <citation type="submission" date="2019-04" db="EMBL/GenBank/DDBJ databases">
        <authorList>
            <person name="Feng G."/>
            <person name="Zhang J."/>
            <person name="Zhu H."/>
        </authorList>
    </citation>
    <scope>NUCLEOTIDE SEQUENCE [LARGE SCALE GENOMIC DNA]</scope>
    <source>
        <strain evidence="1 2">92R-1</strain>
    </source>
</reference>
<gene>
    <name evidence="1" type="ORF">EU556_22135</name>
</gene>